<accession>A0A7Y9EA61</accession>
<evidence type="ECO:0000313" key="3">
    <source>
        <dbReference type="EMBL" id="NYD44003.1"/>
    </source>
</evidence>
<reference evidence="2 4" key="1">
    <citation type="submission" date="2020-07" db="EMBL/GenBank/DDBJ databases">
        <title>Sequencing the genomes of 1000 actinobacteria strains.</title>
        <authorList>
            <person name="Klenk H.-P."/>
        </authorList>
    </citation>
    <scope>NUCLEOTIDE SEQUENCE [LARGE SCALE GENOMIC DNA]</scope>
    <source>
        <strain evidence="2 4">DSM 21350</strain>
    </source>
</reference>
<dbReference type="AlphaFoldDB" id="A0A7Y9EA61"/>
<gene>
    <name evidence="2" type="ORF">BJZ21_004017</name>
    <name evidence="3" type="ORF">BJZ21_004086</name>
</gene>
<evidence type="ECO:0000313" key="4">
    <source>
        <dbReference type="Proteomes" id="UP000535511"/>
    </source>
</evidence>
<keyword evidence="4" id="KW-1185">Reference proteome</keyword>
<dbReference type="EMBL" id="JACCBG010000001">
    <property type="protein sequence ID" value="NYD43934.1"/>
    <property type="molecule type" value="Genomic_DNA"/>
</dbReference>
<organism evidence="2 4">
    <name type="scientific">Nocardioides panaciterrulae</name>
    <dbReference type="NCBI Taxonomy" id="661492"/>
    <lineage>
        <taxon>Bacteria</taxon>
        <taxon>Bacillati</taxon>
        <taxon>Actinomycetota</taxon>
        <taxon>Actinomycetes</taxon>
        <taxon>Propionibacteriales</taxon>
        <taxon>Nocardioidaceae</taxon>
        <taxon>Nocardioides</taxon>
    </lineage>
</organism>
<dbReference type="EMBL" id="JACCBG010000001">
    <property type="protein sequence ID" value="NYD44003.1"/>
    <property type="molecule type" value="Genomic_DNA"/>
</dbReference>
<dbReference type="Proteomes" id="UP000535511">
    <property type="component" value="Unassembled WGS sequence"/>
</dbReference>
<name>A0A7Y9EA61_9ACTN</name>
<proteinExistence type="predicted"/>
<evidence type="ECO:0000256" key="1">
    <source>
        <dbReference type="SAM" id="MobiDB-lite"/>
    </source>
</evidence>
<dbReference type="RefSeq" id="WP_179665392.1">
    <property type="nucleotide sequence ID" value="NZ_JACCBG010000001.1"/>
</dbReference>
<protein>
    <submittedName>
        <fullName evidence="2">Uncharacterized protein</fullName>
    </submittedName>
</protein>
<evidence type="ECO:0000313" key="2">
    <source>
        <dbReference type="EMBL" id="NYD43934.1"/>
    </source>
</evidence>
<feature type="compositionally biased region" description="Basic and acidic residues" evidence="1">
    <location>
        <begin position="1"/>
        <end position="12"/>
    </location>
</feature>
<sequence length="90" mass="9406">MTDTTERAEKKPAPRTPKARRVGSLWELKVSTDAPVVFEVSGPTGTRRVSARPVGADQVAVFVLDAPGDFTAVAHVDGADNVGGFAVTAK</sequence>
<feature type="region of interest" description="Disordered" evidence="1">
    <location>
        <begin position="1"/>
        <end position="20"/>
    </location>
</feature>
<comment type="caution">
    <text evidence="2">The sequence shown here is derived from an EMBL/GenBank/DDBJ whole genome shotgun (WGS) entry which is preliminary data.</text>
</comment>